<comment type="caution">
    <text evidence="1">The sequence shown here is derived from an EMBL/GenBank/DDBJ whole genome shotgun (WGS) entry which is preliminary data.</text>
</comment>
<reference evidence="2" key="1">
    <citation type="journal article" date="2015" name="Genome Announc.">
        <title>Draft Genome Sequence of an Anaerobic Ammonium-Oxidizing Bacterium, "Candidatus Brocadia sinica".</title>
        <authorList>
            <person name="Oshiki M."/>
            <person name="Shinyako-Hata K."/>
            <person name="Satoh H."/>
            <person name="Okabe S."/>
        </authorList>
    </citation>
    <scope>NUCLEOTIDE SEQUENCE [LARGE SCALE GENOMIC DNA]</scope>
    <source>
        <strain evidence="2">JPN1</strain>
    </source>
</reference>
<gene>
    <name evidence="1" type="ORF">BROSI_A1107</name>
</gene>
<proteinExistence type="predicted"/>
<dbReference type="EMBL" id="BAFN01000001">
    <property type="protein sequence ID" value="GAN32592.1"/>
    <property type="molecule type" value="Genomic_DNA"/>
</dbReference>
<accession>A0ABQ0JV25</accession>
<organism evidence="1 2">
    <name type="scientific">Candidatus Brocadia sinica JPN1</name>
    <dbReference type="NCBI Taxonomy" id="1197129"/>
    <lineage>
        <taxon>Bacteria</taxon>
        <taxon>Pseudomonadati</taxon>
        <taxon>Planctomycetota</taxon>
        <taxon>Candidatus Brocadiia</taxon>
        <taxon>Candidatus Brocadiales</taxon>
        <taxon>Candidatus Brocadiaceae</taxon>
        <taxon>Candidatus Brocadia</taxon>
    </lineage>
</organism>
<sequence>MESVRIADSEESAISFVAILKHDTIAARTNETNYPPFAISKNTRQIGYP</sequence>
<protein>
    <submittedName>
        <fullName evidence="1">Protein with FOG domain and PKD repeat</fullName>
    </submittedName>
</protein>
<keyword evidence="2" id="KW-1185">Reference proteome</keyword>
<evidence type="ECO:0000313" key="2">
    <source>
        <dbReference type="Proteomes" id="UP000032309"/>
    </source>
</evidence>
<dbReference type="Proteomes" id="UP000032309">
    <property type="component" value="Unassembled WGS sequence"/>
</dbReference>
<evidence type="ECO:0000313" key="1">
    <source>
        <dbReference type="EMBL" id="GAN32592.1"/>
    </source>
</evidence>
<name>A0ABQ0JV25_9BACT</name>